<evidence type="ECO:0000256" key="1">
    <source>
        <dbReference type="ARBA" id="ARBA00009191"/>
    </source>
</evidence>
<dbReference type="SUPFAM" id="SSF63829">
    <property type="entry name" value="Calcium-dependent phosphotriesterase"/>
    <property type="match status" value="1"/>
</dbReference>
<comment type="similarity">
    <text evidence="1">Belongs to the strictosidine synthase family.</text>
</comment>
<evidence type="ECO:0000256" key="5">
    <source>
        <dbReference type="SAM" id="Phobius"/>
    </source>
</evidence>
<dbReference type="AlphaFoldDB" id="A0ABD0SIB4"/>
<evidence type="ECO:0000256" key="2">
    <source>
        <dbReference type="ARBA" id="ARBA00022553"/>
    </source>
</evidence>
<feature type="transmembrane region" description="Helical" evidence="5">
    <location>
        <begin position="12"/>
        <end position="31"/>
    </location>
</feature>
<evidence type="ECO:0000259" key="6">
    <source>
        <dbReference type="Pfam" id="PF03088"/>
    </source>
</evidence>
<dbReference type="PANTHER" id="PTHR10426:SF88">
    <property type="entry name" value="ADIPOCYTE PLASMA MEMBRANE-ASSOCIATED PROTEIN HEMOMUCIN-RELATED"/>
    <property type="match status" value="1"/>
</dbReference>
<protein>
    <recommendedName>
        <fullName evidence="6">Strictosidine synthase conserved region domain-containing protein</fullName>
    </recommendedName>
</protein>
<evidence type="ECO:0000256" key="4">
    <source>
        <dbReference type="SAM" id="MobiDB-lite"/>
    </source>
</evidence>
<sequence>MGFIFGLIKKILKIFIYFAIFAAIIVLIPNLPPYTSFTRIDLDPLQPYEGPLAPNKVLNNAEKLYTDKLLGPEAFQLYKGEVYTSLATGEIVKLSPGGHVTFVTKIGQPCTDLKEEHICGRPLGFVIDEKKNQMYVADAYHGIWRVDLGTDKKQLLVSPRTEIKGQVPKLFNSVALDGNGNLYWSHSSRDFDLKDGAYAMLTDPTGRLLQYNAAKNESTVLIENLWFANGVAVSPDNQFVVVAETFSFKLHKYYINGPKKGKSETFVTGLPGTPDNIRALPDGSGLMVGLYTVHSAQDPLLSRPLAAVPLARKFVARLQRLVELSAESLHNVYPHVIFEDIIHNIGHFKSIKTFTPKSAGIVQIDWDGKIVASYFHTEGEFHVSDAIVYGDKLYLGQPHLQNFVAAVPAPPLLKKAFASTVQQKAQEKIEKPTTETPKAQPKPAETAKPTPKPAEVKPKVQKVETPKPTPPTPKPTPEPVKVATPKPAPPKAQEKKETPKPATPEPRTTPKPTTKPVETVKTTTPKPIEKKVTAAPTKPPQEANAKPNVAQKTETKPASPSKASQGKATTDTPTAKPVEKQAKPDSPKVKVDQIPIKEEIPSDTVKPSKETLKVIKKDGPTEIPNPEL</sequence>
<reference evidence="7 8" key="1">
    <citation type="submission" date="2024-06" db="EMBL/GenBank/DDBJ databases">
        <title>A chromosome-level genome assembly of beet webworm, Loxostege sticticalis.</title>
        <authorList>
            <person name="Zhang Y."/>
        </authorList>
    </citation>
    <scope>NUCLEOTIDE SEQUENCE [LARGE SCALE GENOMIC DNA]</scope>
    <source>
        <strain evidence="7">AQ028</strain>
        <tissue evidence="7">Male pupae</tissue>
    </source>
</reference>
<dbReference type="PRINTS" id="PR01217">
    <property type="entry name" value="PRICHEXTENSN"/>
</dbReference>
<feature type="compositionally biased region" description="Low complexity" evidence="4">
    <location>
        <begin position="436"/>
        <end position="449"/>
    </location>
</feature>
<dbReference type="EMBL" id="JBEDNZ010000020">
    <property type="protein sequence ID" value="KAL0819583.1"/>
    <property type="molecule type" value="Genomic_DNA"/>
</dbReference>
<evidence type="ECO:0000313" key="8">
    <source>
        <dbReference type="Proteomes" id="UP001549921"/>
    </source>
</evidence>
<keyword evidence="5" id="KW-0472">Membrane</keyword>
<organism evidence="7 8">
    <name type="scientific">Loxostege sticticalis</name>
    <name type="common">Beet webworm moth</name>
    <dbReference type="NCBI Taxonomy" id="481309"/>
    <lineage>
        <taxon>Eukaryota</taxon>
        <taxon>Metazoa</taxon>
        <taxon>Ecdysozoa</taxon>
        <taxon>Arthropoda</taxon>
        <taxon>Hexapoda</taxon>
        <taxon>Insecta</taxon>
        <taxon>Pterygota</taxon>
        <taxon>Neoptera</taxon>
        <taxon>Endopterygota</taxon>
        <taxon>Lepidoptera</taxon>
        <taxon>Glossata</taxon>
        <taxon>Ditrysia</taxon>
        <taxon>Pyraloidea</taxon>
        <taxon>Crambidae</taxon>
        <taxon>Pyraustinae</taxon>
        <taxon>Loxostege</taxon>
    </lineage>
</organism>
<feature type="compositionally biased region" description="Basic and acidic residues" evidence="4">
    <location>
        <begin position="454"/>
        <end position="465"/>
    </location>
</feature>
<dbReference type="Proteomes" id="UP001549921">
    <property type="component" value="Unassembled WGS sequence"/>
</dbReference>
<feature type="region of interest" description="Disordered" evidence="4">
    <location>
        <begin position="424"/>
        <end position="628"/>
    </location>
</feature>
<dbReference type="PANTHER" id="PTHR10426">
    <property type="entry name" value="STRICTOSIDINE SYNTHASE-RELATED"/>
    <property type="match status" value="1"/>
</dbReference>
<keyword evidence="5" id="KW-1133">Transmembrane helix</keyword>
<feature type="compositionally biased region" description="Basic and acidic residues" evidence="4">
    <location>
        <begin position="577"/>
        <end position="620"/>
    </location>
</feature>
<gene>
    <name evidence="7" type="ORF">ABMA28_007672</name>
</gene>
<feature type="domain" description="Strictosidine synthase conserved region" evidence="6">
    <location>
        <begin position="173"/>
        <end position="258"/>
    </location>
</feature>
<name>A0ABD0SIB4_LOXSC</name>
<evidence type="ECO:0000313" key="7">
    <source>
        <dbReference type="EMBL" id="KAL0819583.1"/>
    </source>
</evidence>
<keyword evidence="2" id="KW-0597">Phosphoprotein</keyword>
<feature type="compositionally biased region" description="Polar residues" evidence="4">
    <location>
        <begin position="550"/>
        <end position="573"/>
    </location>
</feature>
<evidence type="ECO:0000256" key="3">
    <source>
        <dbReference type="ARBA" id="ARBA00023180"/>
    </source>
</evidence>
<dbReference type="Pfam" id="PF03088">
    <property type="entry name" value="Str_synth"/>
    <property type="match status" value="1"/>
</dbReference>
<dbReference type="InterPro" id="IPR018119">
    <property type="entry name" value="Strictosidine_synth_cons-reg"/>
</dbReference>
<dbReference type="Pfam" id="PF20067">
    <property type="entry name" value="SSL_N"/>
    <property type="match status" value="1"/>
</dbReference>
<feature type="compositionally biased region" description="Pro residues" evidence="4">
    <location>
        <begin position="467"/>
        <end position="478"/>
    </location>
</feature>
<dbReference type="Gene3D" id="2.120.10.30">
    <property type="entry name" value="TolB, C-terminal domain"/>
    <property type="match status" value="1"/>
</dbReference>
<feature type="compositionally biased region" description="Low complexity" evidence="4">
    <location>
        <begin position="510"/>
        <end position="526"/>
    </location>
</feature>
<keyword evidence="3" id="KW-0325">Glycoprotein</keyword>
<dbReference type="InterPro" id="IPR011042">
    <property type="entry name" value="6-blade_b-propeller_TolB-like"/>
</dbReference>
<accession>A0ABD0SIB4</accession>
<keyword evidence="5" id="KW-0812">Transmembrane</keyword>
<comment type="caution">
    <text evidence="7">The sequence shown here is derived from an EMBL/GenBank/DDBJ whole genome shotgun (WGS) entry which is preliminary data.</text>
</comment>
<proteinExistence type="inferred from homology"/>